<feature type="transmembrane region" description="Helical" evidence="1">
    <location>
        <begin position="245"/>
        <end position="262"/>
    </location>
</feature>
<evidence type="ECO:0000313" key="3">
    <source>
        <dbReference type="EMBL" id="BBB28569.1"/>
    </source>
</evidence>
<feature type="transmembrane region" description="Helical" evidence="1">
    <location>
        <begin position="153"/>
        <end position="172"/>
    </location>
</feature>
<keyword evidence="1" id="KW-0472">Membrane</keyword>
<dbReference type="GO" id="GO:0000271">
    <property type="term" value="P:polysaccharide biosynthetic process"/>
    <property type="evidence" value="ECO:0007669"/>
    <property type="project" value="TreeGrafter"/>
</dbReference>
<organism evidence="3 4">
    <name type="scientific">Neptunomonas japonica JAMM 1380</name>
    <dbReference type="NCBI Taxonomy" id="1441457"/>
    <lineage>
        <taxon>Bacteria</taxon>
        <taxon>Pseudomonadati</taxon>
        <taxon>Pseudomonadota</taxon>
        <taxon>Gammaproteobacteria</taxon>
        <taxon>Oceanospirillales</taxon>
        <taxon>Oceanospirillaceae</taxon>
        <taxon>Neptunomonas</taxon>
    </lineage>
</organism>
<evidence type="ECO:0000256" key="1">
    <source>
        <dbReference type="SAM" id="Phobius"/>
    </source>
</evidence>
<dbReference type="Proteomes" id="UP000595332">
    <property type="component" value="Chromosome"/>
</dbReference>
<accession>A0A7R6P9Y3</accession>
<protein>
    <recommendedName>
        <fullName evidence="2">Acyltransferase 3 domain-containing protein</fullName>
    </recommendedName>
</protein>
<keyword evidence="1" id="KW-1133">Transmembrane helix</keyword>
<feature type="transmembrane region" description="Helical" evidence="1">
    <location>
        <begin position="178"/>
        <end position="200"/>
    </location>
</feature>
<keyword evidence="4" id="KW-1185">Reference proteome</keyword>
<dbReference type="KEGG" id="njp:NEJAP_0612"/>
<feature type="domain" description="Acyltransferase 3" evidence="2">
    <location>
        <begin position="2"/>
        <end position="315"/>
    </location>
</feature>
<dbReference type="AlphaFoldDB" id="A0A7R6P9Y3"/>
<dbReference type="EMBL" id="AP014546">
    <property type="protein sequence ID" value="BBB28569.1"/>
    <property type="molecule type" value="Genomic_DNA"/>
</dbReference>
<dbReference type="PANTHER" id="PTHR23028:SF53">
    <property type="entry name" value="ACYL_TRANSF_3 DOMAIN-CONTAINING PROTEIN"/>
    <property type="match status" value="1"/>
</dbReference>
<dbReference type="GO" id="GO:0016747">
    <property type="term" value="F:acyltransferase activity, transferring groups other than amino-acyl groups"/>
    <property type="evidence" value="ECO:0007669"/>
    <property type="project" value="InterPro"/>
</dbReference>
<dbReference type="GO" id="GO:0016020">
    <property type="term" value="C:membrane"/>
    <property type="evidence" value="ECO:0007669"/>
    <property type="project" value="TreeGrafter"/>
</dbReference>
<feature type="transmembrane region" description="Helical" evidence="1">
    <location>
        <begin position="212"/>
        <end position="233"/>
    </location>
</feature>
<evidence type="ECO:0000259" key="2">
    <source>
        <dbReference type="Pfam" id="PF01757"/>
    </source>
</evidence>
<keyword evidence="1" id="KW-0812">Transmembrane</keyword>
<reference evidence="3 4" key="1">
    <citation type="journal article" date="2008" name="Int. J. Syst. Evol. Microbiol.">
        <title>Neptunomonas japonica sp. nov., an Osedax japonicus symbiont-like bacterium isolated from sediment adjacent to sperm whale carcasses off Kagoshima, Japan.</title>
        <authorList>
            <person name="Miyazaki M."/>
            <person name="Nogi Y."/>
            <person name="Fujiwara Y."/>
            <person name="Kawato M."/>
            <person name="Kubokawa K."/>
            <person name="Horikoshi K."/>
        </authorList>
    </citation>
    <scope>NUCLEOTIDE SEQUENCE [LARGE SCALE GENOMIC DNA]</scope>
    <source>
        <strain evidence="3 4">JAMM 1380</strain>
    </source>
</reference>
<sequence length="340" mass="38421">MLAAFQVAIVHGYEHFGVEHGESFIAVLSMFPGVTIFFVISGFLISASWERSSSLLSYFENRFLRIYPALWGCFIFSLLSLFIVYSPQFSAIEMGKWGLAQLTIGQFYNPEFMREYGVGVLNGSLWTIPVEIQFYLILPVLYVLIRSSSWSKLLLPILIFLLVIVNQSYFAFRSADGGVLIKLFGVTVLPYLYIFLLGVLLQRNLPFVEKYLAHKAPILLILYLASVCVSWVLGLSYQGNSLNPISTVILSLLIISMAYSNVGKFGAILKGHDVSYGIYIYHMIFVNILIHLSVFSPPINMLIMLMLTTIVALLSWNVIEKPSLSMKRYSVRDQKNNKAI</sequence>
<feature type="transmembrane region" description="Helical" evidence="1">
    <location>
        <begin position="123"/>
        <end position="144"/>
    </location>
</feature>
<dbReference type="PANTHER" id="PTHR23028">
    <property type="entry name" value="ACETYLTRANSFERASE"/>
    <property type="match status" value="1"/>
</dbReference>
<gene>
    <name evidence="3" type="ORF">NEJAP_0612</name>
</gene>
<dbReference type="Pfam" id="PF01757">
    <property type="entry name" value="Acyl_transf_3"/>
    <property type="match status" value="1"/>
</dbReference>
<evidence type="ECO:0000313" key="4">
    <source>
        <dbReference type="Proteomes" id="UP000595332"/>
    </source>
</evidence>
<proteinExistence type="predicted"/>
<feature type="transmembrane region" description="Helical" evidence="1">
    <location>
        <begin position="66"/>
        <end position="85"/>
    </location>
</feature>
<name>A0A7R6P9Y3_9GAMM</name>
<feature type="transmembrane region" description="Helical" evidence="1">
    <location>
        <begin position="301"/>
        <end position="319"/>
    </location>
</feature>
<feature type="transmembrane region" description="Helical" evidence="1">
    <location>
        <begin position="24"/>
        <end position="45"/>
    </location>
</feature>
<dbReference type="InterPro" id="IPR050879">
    <property type="entry name" value="Acyltransferase_3"/>
</dbReference>
<dbReference type="InterPro" id="IPR002656">
    <property type="entry name" value="Acyl_transf_3_dom"/>
</dbReference>
<feature type="transmembrane region" description="Helical" evidence="1">
    <location>
        <begin position="274"/>
        <end position="295"/>
    </location>
</feature>